<feature type="compositionally biased region" description="Basic and acidic residues" evidence="1">
    <location>
        <begin position="793"/>
        <end position="819"/>
    </location>
</feature>
<dbReference type="GO" id="GO:0005643">
    <property type="term" value="C:nuclear pore"/>
    <property type="evidence" value="ECO:0007669"/>
    <property type="project" value="TreeGrafter"/>
</dbReference>
<feature type="region of interest" description="Disordered" evidence="1">
    <location>
        <begin position="390"/>
        <end position="449"/>
    </location>
</feature>
<feature type="compositionally biased region" description="Polar residues" evidence="1">
    <location>
        <begin position="27"/>
        <end position="58"/>
    </location>
</feature>
<feature type="compositionally biased region" description="Low complexity" evidence="1">
    <location>
        <begin position="842"/>
        <end position="883"/>
    </location>
</feature>
<dbReference type="Proteomes" id="UP000001861">
    <property type="component" value="Unassembled WGS sequence"/>
</dbReference>
<feature type="compositionally biased region" description="Low complexity" evidence="1">
    <location>
        <begin position="415"/>
        <end position="449"/>
    </location>
</feature>
<sequence>MTTPTAITNHPSSSSNANATAPIPATQYSTTTPTAGTSISAYGASKGSTSTPDGNNNASSSSSTSKRQAAKRPMERRRVGRRSSAEPLVRLGTPSRDSPLNIQPQTSPVSTTDAQSISAVIPSANGGAAQGRQRATSVVLPEPDKPWKHPSELLFICRDDWPQDMMISYLTQNVFSVPPRDTRPTRVFASITSRDGTTTLLPKGYRIPLMFVAKFQWESLRLVLTSSDPEKEWDEFKFDIVHLSRLCSHLLKAARKAAMELPYNSPAGTPMKSVKGDRVGSVDRNWRFAMFDRALTRFYRKWMVGREWSLRRFWEDYGEEEYEADVLKHDWARWVLKGHKGFLLTKEEVDNGITAEQFMAGLGQVGGKWVWDNDLYVQARSIAMVGHTQAQRQVEQQPQTKQEPVASTSITAPLTAGPSSATTTRPTTTTQPVTTTIQPPTATTTASVAASSPLSSVPISPAVISAPASLSVGDAGMKRDEIIRVKQEEGEGGVAGLVRDADGDGDGDEDADADADGDVEMEDVGTANGAESTVVTNGTTTTTTATRSMQVDATATAAAAEKDRDRDRDRAEGMQVDGGVGAGAATLGSGSTATIAKDSTITTTTATPTTLKNSTTTLNSTATQGVATTSGYKSQGTTATTTTAATNEAATARLSPIPGLSISEGPPVDEALSVQKAPVDVPMAASVDARMGVEKAPVDARMGVEKEVPVDALIAGVPEEDHGIPGLGLSSRAASLSSRMGSGAASASVAGATTASKSTTTTTTVLGNKRPREEGGTTETDVNRGMARGGEGGVKEGGVEERVNEKEGEGGEDGRVEGRPHHRRSIDDGTSELSTIAATNGTSSTTPPKESSTTATAKEAPTTTAPTTTPPEAQSQTTTTTPPVVLPPRLAASTRIASMGMSLATAREKAASPAGASGGATAGLSSAAGGGTVISSTTTGGTAPQSGGSGIVVAGRRIPVGYAVPNTAGGGVAGYGGGGGGGYGGGAGAGGGYNVVGTGISAYGSQGAWIMFFEVDLKGLIGSVLSYPFFLHMNMPIASMCIRACL</sequence>
<reference evidence="2 3" key="1">
    <citation type="journal article" date="2010" name="Proc. Natl. Acad. Sci. U.S.A.">
        <title>Insights into evolution of multicellular fungi from the assembled chromosomes of the mushroom Coprinopsis cinerea (Coprinus cinereus).</title>
        <authorList>
            <person name="Stajich J.E."/>
            <person name="Wilke S.K."/>
            <person name="Ahren D."/>
            <person name="Au C.H."/>
            <person name="Birren B.W."/>
            <person name="Borodovsky M."/>
            <person name="Burns C."/>
            <person name="Canback B."/>
            <person name="Casselton L.A."/>
            <person name="Cheng C.K."/>
            <person name="Deng J."/>
            <person name="Dietrich F.S."/>
            <person name="Fargo D.C."/>
            <person name="Farman M.L."/>
            <person name="Gathman A.C."/>
            <person name="Goldberg J."/>
            <person name="Guigo R."/>
            <person name="Hoegger P.J."/>
            <person name="Hooker J.B."/>
            <person name="Huggins A."/>
            <person name="James T.Y."/>
            <person name="Kamada T."/>
            <person name="Kilaru S."/>
            <person name="Kodira C."/>
            <person name="Kues U."/>
            <person name="Kupfer D."/>
            <person name="Kwan H.S."/>
            <person name="Lomsadze A."/>
            <person name="Li W."/>
            <person name="Lilly W.W."/>
            <person name="Ma L.J."/>
            <person name="Mackey A.J."/>
            <person name="Manning G."/>
            <person name="Martin F."/>
            <person name="Muraguchi H."/>
            <person name="Natvig D.O."/>
            <person name="Palmerini H."/>
            <person name="Ramesh M.A."/>
            <person name="Rehmeyer C.J."/>
            <person name="Roe B.A."/>
            <person name="Shenoy N."/>
            <person name="Stanke M."/>
            <person name="Ter-Hovhannisyan V."/>
            <person name="Tunlid A."/>
            <person name="Velagapudi R."/>
            <person name="Vision T.J."/>
            <person name="Zeng Q."/>
            <person name="Zolan M.E."/>
            <person name="Pukkila P.J."/>
        </authorList>
    </citation>
    <scope>NUCLEOTIDE SEQUENCE [LARGE SCALE GENOMIC DNA]</scope>
    <source>
        <strain evidence="3">Okayama-7 / 130 / ATCC MYA-4618 / FGSC 9003</strain>
    </source>
</reference>
<feature type="compositionally biased region" description="Acidic residues" evidence="1">
    <location>
        <begin position="503"/>
        <end position="523"/>
    </location>
</feature>
<feature type="region of interest" description="Disordered" evidence="1">
    <location>
        <begin position="622"/>
        <end position="645"/>
    </location>
</feature>
<dbReference type="OrthoDB" id="3062753at2759"/>
<protein>
    <submittedName>
        <fullName evidence="2">Uncharacterized protein</fullName>
    </submittedName>
</protein>
<dbReference type="PANTHER" id="PTHR18898">
    <property type="entry name" value="NUCLEOPROTEIN TPR-RELATED"/>
    <property type="match status" value="1"/>
</dbReference>
<dbReference type="AlphaFoldDB" id="D6RQ43"/>
<comment type="caution">
    <text evidence="2">The sequence shown here is derived from an EMBL/GenBank/DDBJ whole genome shotgun (WGS) entry which is preliminary data.</text>
</comment>
<evidence type="ECO:0000313" key="2">
    <source>
        <dbReference type="EMBL" id="EFI26963.1"/>
    </source>
</evidence>
<accession>D6RQ43</accession>
<feature type="compositionally biased region" description="Polar residues" evidence="1">
    <location>
        <begin position="95"/>
        <end position="112"/>
    </location>
</feature>
<dbReference type="InParanoid" id="D6RQ43"/>
<name>D6RQ43_COPC7</name>
<evidence type="ECO:0000256" key="1">
    <source>
        <dbReference type="SAM" id="MobiDB-lite"/>
    </source>
</evidence>
<feature type="compositionally biased region" description="Polar residues" evidence="1">
    <location>
        <begin position="624"/>
        <end position="636"/>
    </location>
</feature>
<feature type="compositionally biased region" description="Basic and acidic residues" evidence="1">
    <location>
        <begin position="560"/>
        <end position="572"/>
    </location>
</feature>
<dbReference type="HOGENOM" id="CLU_291705_0_0_1"/>
<feature type="compositionally biased region" description="Low complexity" evidence="1">
    <location>
        <begin position="747"/>
        <end position="767"/>
    </location>
</feature>
<dbReference type="GO" id="GO:0017056">
    <property type="term" value="F:structural constituent of nuclear pore"/>
    <property type="evidence" value="ECO:0007669"/>
    <property type="project" value="TreeGrafter"/>
</dbReference>
<feature type="compositionally biased region" description="Low complexity" evidence="1">
    <location>
        <begin position="8"/>
        <end position="26"/>
    </location>
</feature>
<dbReference type="eggNOG" id="ENOG502RB52">
    <property type="taxonomic scope" value="Eukaryota"/>
</dbReference>
<dbReference type="EMBL" id="AACS02000010">
    <property type="protein sequence ID" value="EFI26963.1"/>
    <property type="molecule type" value="Genomic_DNA"/>
</dbReference>
<dbReference type="GO" id="GO:0006406">
    <property type="term" value="P:mRNA export from nucleus"/>
    <property type="evidence" value="ECO:0007669"/>
    <property type="project" value="TreeGrafter"/>
</dbReference>
<organism evidence="2 3">
    <name type="scientific">Coprinopsis cinerea (strain Okayama-7 / 130 / ATCC MYA-4618 / FGSC 9003)</name>
    <name type="common">Inky cap fungus</name>
    <name type="synonym">Hormographiella aspergillata</name>
    <dbReference type="NCBI Taxonomy" id="240176"/>
    <lineage>
        <taxon>Eukaryota</taxon>
        <taxon>Fungi</taxon>
        <taxon>Dikarya</taxon>
        <taxon>Basidiomycota</taxon>
        <taxon>Agaricomycotina</taxon>
        <taxon>Agaricomycetes</taxon>
        <taxon>Agaricomycetidae</taxon>
        <taxon>Agaricales</taxon>
        <taxon>Agaricineae</taxon>
        <taxon>Psathyrellaceae</taxon>
        <taxon>Coprinopsis</taxon>
    </lineage>
</organism>
<dbReference type="OMA" id="KDASGMY"/>
<keyword evidence="3" id="KW-1185">Reference proteome</keyword>
<feature type="compositionally biased region" description="Polar residues" evidence="1">
    <location>
        <begin position="390"/>
        <end position="412"/>
    </location>
</feature>
<feature type="compositionally biased region" description="Low complexity" evidence="1">
    <location>
        <begin position="533"/>
        <end position="559"/>
    </location>
</feature>
<dbReference type="PANTHER" id="PTHR18898:SF2">
    <property type="entry name" value="NUCLEOPROTEIN TPR"/>
    <property type="match status" value="1"/>
</dbReference>
<feature type="region of interest" description="Disordered" evidence="1">
    <location>
        <begin position="489"/>
        <end position="590"/>
    </location>
</feature>
<proteinExistence type="predicted"/>
<evidence type="ECO:0000313" key="3">
    <source>
        <dbReference type="Proteomes" id="UP000001861"/>
    </source>
</evidence>
<gene>
    <name evidence="2" type="ORF">CC1G_15364</name>
</gene>
<dbReference type="KEGG" id="cci:CC1G_15364"/>
<dbReference type="GeneID" id="9380153"/>
<feature type="region of interest" description="Disordered" evidence="1">
    <location>
        <begin position="747"/>
        <end position="889"/>
    </location>
</feature>
<dbReference type="VEuPathDB" id="FungiDB:CC1G_15364"/>
<dbReference type="RefSeq" id="XP_002910457.1">
    <property type="nucleotide sequence ID" value="XM_002910411.1"/>
</dbReference>
<feature type="compositionally biased region" description="Polar residues" evidence="1">
    <location>
        <begin position="831"/>
        <end position="841"/>
    </location>
</feature>
<feature type="region of interest" description="Disordered" evidence="1">
    <location>
        <begin position="1"/>
        <end position="112"/>
    </location>
</feature>